<evidence type="ECO:0000313" key="2">
    <source>
        <dbReference type="EMBL" id="CAL8094349.1"/>
    </source>
</evidence>
<keyword evidence="3" id="KW-1185">Reference proteome</keyword>
<gene>
    <name evidence="2" type="ORF">ODALV1_LOCUS8758</name>
</gene>
<sequence length="213" mass="24699">MKALVNLNRALQIHERELQIKKIKQLIPTDKRISMFRHLHQLENLVLAVTVEGIHEKLRETIDSIGKLDNAISQFNRLFQMVQLQLEDRGIINTTVKKGGSSSQAKQLSKRELQLQKEHQDHDFYLSETIQLFRNSVNAMPNSFEIRDESLKNAYLQWVKLAEKDQRLVETMNNNPHVSGRETIINPQEIKAEVESGKEVHVEKSQNDIEDSL</sequence>
<proteinExistence type="predicted"/>
<name>A0ABP1Q966_9HEXA</name>
<accession>A0ABP1Q966</accession>
<evidence type="ECO:0000313" key="3">
    <source>
        <dbReference type="Proteomes" id="UP001642540"/>
    </source>
</evidence>
<protein>
    <submittedName>
        <fullName evidence="2">Uncharacterized protein</fullName>
    </submittedName>
</protein>
<feature type="region of interest" description="Disordered" evidence="1">
    <location>
        <begin position="194"/>
        <end position="213"/>
    </location>
</feature>
<comment type="caution">
    <text evidence="2">The sequence shown here is derived from an EMBL/GenBank/DDBJ whole genome shotgun (WGS) entry which is preliminary data.</text>
</comment>
<evidence type="ECO:0000256" key="1">
    <source>
        <dbReference type="SAM" id="MobiDB-lite"/>
    </source>
</evidence>
<reference evidence="2 3" key="1">
    <citation type="submission" date="2024-08" db="EMBL/GenBank/DDBJ databases">
        <authorList>
            <person name="Cucini C."/>
            <person name="Frati F."/>
        </authorList>
    </citation>
    <scope>NUCLEOTIDE SEQUENCE [LARGE SCALE GENOMIC DNA]</scope>
</reference>
<organism evidence="2 3">
    <name type="scientific">Orchesella dallaii</name>
    <dbReference type="NCBI Taxonomy" id="48710"/>
    <lineage>
        <taxon>Eukaryota</taxon>
        <taxon>Metazoa</taxon>
        <taxon>Ecdysozoa</taxon>
        <taxon>Arthropoda</taxon>
        <taxon>Hexapoda</taxon>
        <taxon>Collembola</taxon>
        <taxon>Entomobryomorpha</taxon>
        <taxon>Entomobryoidea</taxon>
        <taxon>Orchesellidae</taxon>
        <taxon>Orchesellinae</taxon>
        <taxon>Orchesella</taxon>
    </lineage>
</organism>
<feature type="compositionally biased region" description="Basic and acidic residues" evidence="1">
    <location>
        <begin position="194"/>
        <end position="207"/>
    </location>
</feature>
<dbReference type="EMBL" id="CAXLJM020000026">
    <property type="protein sequence ID" value="CAL8094349.1"/>
    <property type="molecule type" value="Genomic_DNA"/>
</dbReference>
<dbReference type="Proteomes" id="UP001642540">
    <property type="component" value="Unassembled WGS sequence"/>
</dbReference>